<gene>
    <name evidence="1" type="ORF">TUM19329_34840</name>
</gene>
<organism evidence="1 2">
    <name type="scientific">Legionella antarctica</name>
    <dbReference type="NCBI Taxonomy" id="2708020"/>
    <lineage>
        <taxon>Bacteria</taxon>
        <taxon>Pseudomonadati</taxon>
        <taxon>Pseudomonadota</taxon>
        <taxon>Gammaproteobacteria</taxon>
        <taxon>Legionellales</taxon>
        <taxon>Legionellaceae</taxon>
        <taxon>Legionella</taxon>
    </lineage>
</organism>
<dbReference type="AlphaFoldDB" id="A0A6F8TA52"/>
<protein>
    <submittedName>
        <fullName evidence="1">Uncharacterized protein</fullName>
    </submittedName>
</protein>
<dbReference type="KEGG" id="lant:TUM19329_34840"/>
<sequence length="354" mass="39285">MTRTGGHTGFFTRTPANQNSTQVTPELSFINVGGEAFHALAVSLIDSLRNAPRVDDTTLKVLLDRFFDYYPKFKAQLPDLTPAERMGMLINGPRKSEKVECMAFVLRQLAVDEIYAHPLNYREAFDGLNAMTSKGYLRKPTTLLSHCVFGALAQSLGITITLSFTEHGKEIRKRDVFTDGSVRASQLDLVLQVQGEHYFPGVENKVDFAYVGQLAISPPEPVVDGNESTGTIAPMVTLIDADNKRMVQSFLQWRENFLTMLKGKELTTAKMIDFYIEFLPAMRGVIDDTNAFFSKLTHAAETPVTIESFSGPNKQINELLATSLAGWISTNKIEVDQLFERIEAQSSQSSTPAA</sequence>
<reference evidence="1" key="1">
    <citation type="journal article" date="2020" name="Microbiol. Resour. Announc.">
        <title>Complete Genome Sequence of Novel Psychrotolerant Legionella Strain TUM19329, Isolated from Antarctic Lake Sediment.</title>
        <authorList>
            <person name="Shimada S."/>
            <person name="Nakai R."/>
            <person name="Aoki K."/>
            <person name="Shimoeda N."/>
            <person name="Ohno G."/>
            <person name="Miyazaki Y."/>
            <person name="Kudoh S."/>
            <person name="Imura S."/>
            <person name="Watanabe K."/>
            <person name="Ishii Y."/>
            <person name="Tateda K."/>
        </authorList>
    </citation>
    <scope>NUCLEOTIDE SEQUENCE [LARGE SCALE GENOMIC DNA]</scope>
    <source>
        <strain evidence="1">TUM19329</strain>
    </source>
</reference>
<evidence type="ECO:0000313" key="1">
    <source>
        <dbReference type="EMBL" id="BCA97123.1"/>
    </source>
</evidence>
<accession>A0A6F8TA52</accession>
<dbReference type="Proteomes" id="UP000502894">
    <property type="component" value="Chromosome"/>
</dbReference>
<evidence type="ECO:0000313" key="2">
    <source>
        <dbReference type="Proteomes" id="UP000502894"/>
    </source>
</evidence>
<dbReference type="RefSeq" id="WP_173238331.1">
    <property type="nucleotide sequence ID" value="NZ_AP022839.1"/>
</dbReference>
<keyword evidence="2" id="KW-1185">Reference proteome</keyword>
<name>A0A6F8TA52_9GAMM</name>
<dbReference type="EMBL" id="AP022839">
    <property type="protein sequence ID" value="BCA97123.1"/>
    <property type="molecule type" value="Genomic_DNA"/>
</dbReference>
<proteinExistence type="predicted"/>